<evidence type="ECO:0000313" key="1">
    <source>
        <dbReference type="EMBL" id="NNG35883.1"/>
    </source>
</evidence>
<dbReference type="EMBL" id="JABEND010000004">
    <property type="protein sequence ID" value="NNG35883.1"/>
    <property type="molecule type" value="Genomic_DNA"/>
</dbReference>
<dbReference type="Proteomes" id="UP000562984">
    <property type="component" value="Unassembled WGS sequence"/>
</dbReference>
<dbReference type="RefSeq" id="WP_171199572.1">
    <property type="nucleotide sequence ID" value="NZ_JABEND010000004.1"/>
</dbReference>
<sequence>MNGFGFAVGLAPALAPPAVELAGLELAGLELAGLDDVAAGAVDSWAAALLAVPAGLSDAAADACDGSAPGVASAALDSAAAPGIDSAASDAVAPAACVDCSGDDSIEGDGIEGDGIVLDVVGVPVVASADDVAPPEVSLLQAAVSRPMAPSTATDVFRRDFRLDFRGAGVGRVMRPP</sequence>
<keyword evidence="2" id="KW-1185">Reference proteome</keyword>
<reference evidence="1 2" key="1">
    <citation type="submission" date="2020-05" db="EMBL/GenBank/DDBJ databases">
        <title>Nakamurella sp. DB0629 isolated from air conditioner.</title>
        <authorList>
            <person name="Kim D.H."/>
            <person name="Kim D.-U."/>
        </authorList>
    </citation>
    <scope>NUCLEOTIDE SEQUENCE [LARGE SCALE GENOMIC DNA]</scope>
    <source>
        <strain evidence="1 2">DB0629</strain>
    </source>
</reference>
<name>A0A849A8N3_9ACTN</name>
<organism evidence="1 2">
    <name type="scientific">Nakamurella aerolata</name>
    <dbReference type="NCBI Taxonomy" id="1656892"/>
    <lineage>
        <taxon>Bacteria</taxon>
        <taxon>Bacillati</taxon>
        <taxon>Actinomycetota</taxon>
        <taxon>Actinomycetes</taxon>
        <taxon>Nakamurellales</taxon>
        <taxon>Nakamurellaceae</taxon>
        <taxon>Nakamurella</taxon>
    </lineage>
</organism>
<comment type="caution">
    <text evidence="1">The sequence shown here is derived from an EMBL/GenBank/DDBJ whole genome shotgun (WGS) entry which is preliminary data.</text>
</comment>
<gene>
    <name evidence="1" type="ORF">HKD39_09200</name>
</gene>
<proteinExistence type="predicted"/>
<protein>
    <submittedName>
        <fullName evidence="1">Uncharacterized protein</fullName>
    </submittedName>
</protein>
<accession>A0A849A8N3</accession>
<dbReference type="AlphaFoldDB" id="A0A849A8N3"/>
<evidence type="ECO:0000313" key="2">
    <source>
        <dbReference type="Proteomes" id="UP000562984"/>
    </source>
</evidence>